<protein>
    <submittedName>
        <fullName evidence="2">Uncharacterized protein</fullName>
    </submittedName>
</protein>
<gene>
    <name evidence="2" type="ORF">ETD86_11455</name>
</gene>
<feature type="compositionally biased region" description="Polar residues" evidence="1">
    <location>
        <begin position="103"/>
        <end position="113"/>
    </location>
</feature>
<dbReference type="Proteomes" id="UP000309128">
    <property type="component" value="Unassembled WGS sequence"/>
</dbReference>
<dbReference type="EMBL" id="VCKY01000029">
    <property type="protein sequence ID" value="TMR22457.1"/>
    <property type="molecule type" value="Genomic_DNA"/>
</dbReference>
<feature type="region of interest" description="Disordered" evidence="1">
    <location>
        <begin position="101"/>
        <end position="145"/>
    </location>
</feature>
<accession>A0A5S4FNY7</accession>
<evidence type="ECO:0000313" key="2">
    <source>
        <dbReference type="EMBL" id="TMR22457.1"/>
    </source>
</evidence>
<name>A0A5S4FNY7_9ACTN</name>
<sequence length="145" mass="15350">MLAQIGVAFDTMHLSESDGRRLLRAWDQAELPPGAPMLLVGNDLLVLTRPEQPDSQADTWLPLPTPSVPSSGPPNTSWVVPATPVNVATLPSAQEVRRLLASSMPSPGEQQGQLAPVRPPLRTRPTACHAAGSGLGTPGSNREIR</sequence>
<evidence type="ECO:0000256" key="1">
    <source>
        <dbReference type="SAM" id="MobiDB-lite"/>
    </source>
</evidence>
<feature type="compositionally biased region" description="Polar residues" evidence="1">
    <location>
        <begin position="68"/>
        <end position="77"/>
    </location>
</feature>
<organism evidence="2 3">
    <name type="scientific">Nonomuraea turkmeniaca</name>
    <dbReference type="NCBI Taxonomy" id="103838"/>
    <lineage>
        <taxon>Bacteria</taxon>
        <taxon>Bacillati</taxon>
        <taxon>Actinomycetota</taxon>
        <taxon>Actinomycetes</taxon>
        <taxon>Streptosporangiales</taxon>
        <taxon>Streptosporangiaceae</taxon>
        <taxon>Nonomuraea</taxon>
    </lineage>
</organism>
<keyword evidence="3" id="KW-1185">Reference proteome</keyword>
<comment type="caution">
    <text evidence="2">The sequence shown here is derived from an EMBL/GenBank/DDBJ whole genome shotgun (WGS) entry which is preliminary data.</text>
</comment>
<reference evidence="2 3" key="1">
    <citation type="submission" date="2019-05" db="EMBL/GenBank/DDBJ databases">
        <title>Draft genome sequence of Nonomuraea turkmeniaca DSM 43926.</title>
        <authorList>
            <person name="Saricaoglu S."/>
            <person name="Isik K."/>
        </authorList>
    </citation>
    <scope>NUCLEOTIDE SEQUENCE [LARGE SCALE GENOMIC DNA]</scope>
    <source>
        <strain evidence="2 3">DSM 43926</strain>
    </source>
</reference>
<dbReference type="RefSeq" id="WP_138666113.1">
    <property type="nucleotide sequence ID" value="NZ_VCKY01000029.1"/>
</dbReference>
<feature type="region of interest" description="Disordered" evidence="1">
    <location>
        <begin position="52"/>
        <end position="77"/>
    </location>
</feature>
<dbReference type="AlphaFoldDB" id="A0A5S4FNY7"/>
<proteinExistence type="predicted"/>
<evidence type="ECO:0000313" key="3">
    <source>
        <dbReference type="Proteomes" id="UP000309128"/>
    </source>
</evidence>